<proteinExistence type="predicted"/>
<dbReference type="OrthoDB" id="276546at2759"/>
<organism evidence="2 3">
    <name type="scientific">Ephemerocybe angulata</name>
    <dbReference type="NCBI Taxonomy" id="980116"/>
    <lineage>
        <taxon>Eukaryota</taxon>
        <taxon>Fungi</taxon>
        <taxon>Dikarya</taxon>
        <taxon>Basidiomycota</taxon>
        <taxon>Agaricomycotina</taxon>
        <taxon>Agaricomycetes</taxon>
        <taxon>Agaricomycetidae</taxon>
        <taxon>Agaricales</taxon>
        <taxon>Agaricineae</taxon>
        <taxon>Psathyrellaceae</taxon>
        <taxon>Ephemerocybe</taxon>
    </lineage>
</organism>
<dbReference type="InterPro" id="IPR001155">
    <property type="entry name" value="OxRdtase_FMN_N"/>
</dbReference>
<dbReference type="PANTHER" id="PTHR22893">
    <property type="entry name" value="NADH OXIDOREDUCTASE-RELATED"/>
    <property type="match status" value="1"/>
</dbReference>
<dbReference type="CDD" id="cd02933">
    <property type="entry name" value="OYE_like_FMN"/>
    <property type="match status" value="1"/>
</dbReference>
<dbReference type="SUPFAM" id="SSF51395">
    <property type="entry name" value="FMN-linked oxidoreductases"/>
    <property type="match status" value="1"/>
</dbReference>
<dbReference type="AlphaFoldDB" id="A0A8H5FMG9"/>
<dbReference type="GO" id="GO:0010181">
    <property type="term" value="F:FMN binding"/>
    <property type="evidence" value="ECO:0007669"/>
    <property type="project" value="InterPro"/>
</dbReference>
<dbReference type="PANTHER" id="PTHR22893:SF91">
    <property type="entry name" value="NADPH DEHYDROGENASE 2-RELATED"/>
    <property type="match status" value="1"/>
</dbReference>
<comment type="caution">
    <text evidence="2">The sequence shown here is derived from an EMBL/GenBank/DDBJ whole genome shotgun (WGS) entry which is preliminary data.</text>
</comment>
<evidence type="ECO:0000259" key="1">
    <source>
        <dbReference type="Pfam" id="PF00724"/>
    </source>
</evidence>
<accession>A0A8H5FMG9</accession>
<evidence type="ECO:0000313" key="3">
    <source>
        <dbReference type="Proteomes" id="UP000541558"/>
    </source>
</evidence>
<feature type="domain" description="NADH:flavin oxidoreductase/NADH oxidase N-terminal" evidence="1">
    <location>
        <begin position="10"/>
        <end position="341"/>
    </location>
</feature>
<reference evidence="2 3" key="1">
    <citation type="journal article" date="2020" name="ISME J.">
        <title>Uncovering the hidden diversity of litter-decomposition mechanisms in mushroom-forming fungi.</title>
        <authorList>
            <person name="Floudas D."/>
            <person name="Bentzer J."/>
            <person name="Ahren D."/>
            <person name="Johansson T."/>
            <person name="Persson P."/>
            <person name="Tunlid A."/>
        </authorList>
    </citation>
    <scope>NUCLEOTIDE SEQUENCE [LARGE SCALE GENOMIC DNA]</scope>
    <source>
        <strain evidence="2 3">CBS 175.51</strain>
    </source>
</reference>
<protein>
    <recommendedName>
        <fullName evidence="1">NADH:flavin oxidoreductase/NADH oxidase N-terminal domain-containing protein</fullName>
    </recommendedName>
</protein>
<keyword evidence="3" id="KW-1185">Reference proteome</keyword>
<dbReference type="Gene3D" id="3.20.20.70">
    <property type="entry name" value="Aldolase class I"/>
    <property type="match status" value="1"/>
</dbReference>
<dbReference type="InterPro" id="IPR045247">
    <property type="entry name" value="Oye-like"/>
</dbReference>
<name>A0A8H5FMG9_9AGAR</name>
<dbReference type="InterPro" id="IPR013785">
    <property type="entry name" value="Aldolase_TIM"/>
</dbReference>
<dbReference type="Pfam" id="PF00724">
    <property type="entry name" value="Oxidored_FMN"/>
    <property type="match status" value="1"/>
</dbReference>
<dbReference type="Proteomes" id="UP000541558">
    <property type="component" value="Unassembled WGS sequence"/>
</dbReference>
<evidence type="ECO:0000313" key="2">
    <source>
        <dbReference type="EMBL" id="KAF5342610.1"/>
    </source>
</evidence>
<sequence>MSSPATSTPKLFSPIKIGGIQLQHRVVLAPQTRLKATRTGHVPTLPLMKEYYAQRASVPGTLLITEGTTVAPAAGGYAYAPGIWNAEQIDAWKEITEAVHAKGSYIFLQIAALGRGADPAALKEDGNFDFVSASNIPLTTPVNDPPRALTLSEIDEYVGWFAQAGKNAIEAGFDGIEVHGAYGYLVDQFLQDTSNKRTDDYGGSVENRSRFALRVIDAISEAIGAERTAIRLSPWNRYQDMKMDDPKPQFSHFVTSLVDKHPDLAYIHVVEPPQVEGKVLPGESNEFLREIWTPRPYISNGDYTRETALKSAEREDVVAFGKDFLATPDLPYRLQHNIPANQPNPATFYVKLDEPNTEKGYTDYPFSEQFLKSRRDEISLA</sequence>
<dbReference type="EMBL" id="JAACJK010000001">
    <property type="protein sequence ID" value="KAF5342610.1"/>
    <property type="molecule type" value="Genomic_DNA"/>
</dbReference>
<gene>
    <name evidence="2" type="ORF">D9611_001409</name>
</gene>
<dbReference type="GO" id="GO:0003959">
    <property type="term" value="F:NADPH dehydrogenase activity"/>
    <property type="evidence" value="ECO:0007669"/>
    <property type="project" value="TreeGrafter"/>
</dbReference>